<reference evidence="1" key="1">
    <citation type="submission" date="2019-09" db="EMBL/GenBank/DDBJ databases">
        <authorList>
            <person name="Zhang L."/>
        </authorList>
    </citation>
    <scope>NUCLEOTIDE SEQUENCE</scope>
</reference>
<gene>
    <name evidence="1" type="ORF">NYM_LOCUS11837</name>
</gene>
<evidence type="ECO:0000313" key="1">
    <source>
        <dbReference type="EMBL" id="VVV94598.1"/>
    </source>
</evidence>
<name>A0A5K0ZZ51_9MAGN</name>
<organism evidence="1">
    <name type="scientific">Nymphaea colorata</name>
    <name type="common">pocket water lily</name>
    <dbReference type="NCBI Taxonomy" id="210225"/>
    <lineage>
        <taxon>Eukaryota</taxon>
        <taxon>Viridiplantae</taxon>
        <taxon>Streptophyta</taxon>
        <taxon>Embryophyta</taxon>
        <taxon>Tracheophyta</taxon>
        <taxon>Spermatophyta</taxon>
        <taxon>Magnoliopsida</taxon>
        <taxon>Nymphaeales</taxon>
        <taxon>Nymphaeaceae</taxon>
        <taxon>Nymphaea</taxon>
    </lineage>
</organism>
<protein>
    <submittedName>
        <fullName evidence="1">Uncharacterized protein</fullName>
    </submittedName>
</protein>
<sequence length="14" mass="1672">MAMQTLPLRLIRTK</sequence>
<proteinExistence type="predicted"/>
<dbReference type="EMBL" id="LR721780">
    <property type="protein sequence ID" value="VVV94598.1"/>
    <property type="molecule type" value="Genomic_DNA"/>
</dbReference>
<accession>A0A5K0ZZ51</accession>